<gene>
    <name evidence="6" type="ORF">KF715C_pA4440</name>
</gene>
<dbReference type="InterPro" id="IPR012318">
    <property type="entry name" value="HTH_CRP"/>
</dbReference>
<evidence type="ECO:0000256" key="2">
    <source>
        <dbReference type="ARBA" id="ARBA00023125"/>
    </source>
</evidence>
<dbReference type="GO" id="GO:0003677">
    <property type="term" value="F:DNA binding"/>
    <property type="evidence" value="ECO:0007669"/>
    <property type="project" value="UniProtKB-KW"/>
</dbReference>
<dbReference type="Gene3D" id="2.60.120.10">
    <property type="entry name" value="Jelly Rolls"/>
    <property type="match status" value="1"/>
</dbReference>
<dbReference type="SMART" id="SM00419">
    <property type="entry name" value="HTH_CRP"/>
    <property type="match status" value="1"/>
</dbReference>
<dbReference type="SUPFAM" id="SSF51206">
    <property type="entry name" value="cAMP-binding domain-like"/>
    <property type="match status" value="1"/>
</dbReference>
<dbReference type="PANTHER" id="PTHR24567">
    <property type="entry name" value="CRP FAMILY TRANSCRIPTIONAL REGULATORY PROTEIN"/>
    <property type="match status" value="1"/>
</dbReference>
<dbReference type="CDD" id="cd00038">
    <property type="entry name" value="CAP_ED"/>
    <property type="match status" value="1"/>
</dbReference>
<accession>A0A1L7NNA4</accession>
<name>A0A1L7NNA4_PSEPU</name>
<keyword evidence="2 6" id="KW-0238">DNA-binding</keyword>
<organism evidence="6 7">
    <name type="scientific">Pseudomonas putida</name>
    <name type="common">Arthrobacter siderocapsulatus</name>
    <dbReference type="NCBI Taxonomy" id="303"/>
    <lineage>
        <taxon>Bacteria</taxon>
        <taxon>Pseudomonadati</taxon>
        <taxon>Pseudomonadota</taxon>
        <taxon>Gammaproteobacteria</taxon>
        <taxon>Pseudomonadales</taxon>
        <taxon>Pseudomonadaceae</taxon>
        <taxon>Pseudomonas</taxon>
    </lineage>
</organism>
<dbReference type="InterPro" id="IPR050397">
    <property type="entry name" value="Env_Response_Regulators"/>
</dbReference>
<dbReference type="Proteomes" id="UP000218731">
    <property type="component" value="Plasmid pKF715A"/>
</dbReference>
<dbReference type="InterPro" id="IPR018490">
    <property type="entry name" value="cNMP-bd_dom_sf"/>
</dbReference>
<dbReference type="PANTHER" id="PTHR24567:SF68">
    <property type="entry name" value="DNA-BINDING TRANSCRIPTIONAL DUAL REGULATOR CRP"/>
    <property type="match status" value="1"/>
</dbReference>
<dbReference type="InterPro" id="IPR000595">
    <property type="entry name" value="cNMP-bd_dom"/>
</dbReference>
<evidence type="ECO:0000256" key="3">
    <source>
        <dbReference type="ARBA" id="ARBA00023163"/>
    </source>
</evidence>
<dbReference type="SUPFAM" id="SSF46785">
    <property type="entry name" value="Winged helix' DNA-binding domain"/>
    <property type="match status" value="1"/>
</dbReference>
<dbReference type="InterPro" id="IPR036390">
    <property type="entry name" value="WH_DNA-bd_sf"/>
</dbReference>
<keyword evidence="3" id="KW-0804">Transcription</keyword>
<feature type="domain" description="Cyclic nucleotide-binding" evidence="4">
    <location>
        <begin position="13"/>
        <end position="129"/>
    </location>
</feature>
<keyword evidence="6" id="KW-0614">Plasmid</keyword>
<dbReference type="Pfam" id="PF13545">
    <property type="entry name" value="HTH_Crp_2"/>
    <property type="match status" value="1"/>
</dbReference>
<sequence>MSKAQPSTACGALNRLFQAYGKKRLLKKNEQIIPLLENPKCLYLVVLGSMRVSLSNPEGDGVMCISHLKPGDMFGEQGAFDSAPMQYATASIQARCNVELLYITHDELKRAALNAPSIYSELSAHINTRLGETTDKLLQLLFDDLEQRCYKSLVEITRLPDALTHPDGMQISLTRIELAQMTGCTRESAGRAIRRLRDQGLIEARGSKIVVRGIRHGLPFDAQQRARTVCV</sequence>
<evidence type="ECO:0000313" key="6">
    <source>
        <dbReference type="EMBL" id="BAW26949.1"/>
    </source>
</evidence>
<dbReference type="GO" id="GO:0005829">
    <property type="term" value="C:cytosol"/>
    <property type="evidence" value="ECO:0007669"/>
    <property type="project" value="TreeGrafter"/>
</dbReference>
<dbReference type="EMBL" id="AP015030">
    <property type="protein sequence ID" value="BAW26949.1"/>
    <property type="molecule type" value="Genomic_DNA"/>
</dbReference>
<reference evidence="6 7" key="1">
    <citation type="submission" date="2015-11" db="EMBL/GenBank/DDBJ databases">
        <title>Complete genome sequencing of a biphenyl-degrading bacterium, Pseudomonas putida KF715 (=NBRC110667).</title>
        <authorList>
            <person name="Suenaga H."/>
            <person name="Fujihara N."/>
            <person name="Watanabe T."/>
            <person name="Hirose J."/>
            <person name="Kimura N."/>
            <person name="Yamazoe A."/>
            <person name="Hosoyama A."/>
            <person name="Shimodaira J."/>
            <person name="Furukawa K."/>
        </authorList>
    </citation>
    <scope>NUCLEOTIDE SEQUENCE [LARGE SCALE GENOMIC DNA]</scope>
    <source>
        <strain evidence="6 7">KF715</strain>
        <plasmid evidence="7">Plasmid pkf715a dna</plasmid>
    </source>
</reference>
<feature type="domain" description="HTH crp-type" evidence="5">
    <location>
        <begin position="143"/>
        <end position="215"/>
    </location>
</feature>
<dbReference type="AlphaFoldDB" id="A0A1L7NNA4"/>
<evidence type="ECO:0000259" key="4">
    <source>
        <dbReference type="PROSITE" id="PS50042"/>
    </source>
</evidence>
<geneLocation type="plasmid" evidence="7">
    <name>pkf715a dna</name>
</geneLocation>
<proteinExistence type="predicted"/>
<dbReference type="GO" id="GO:0003700">
    <property type="term" value="F:DNA-binding transcription factor activity"/>
    <property type="evidence" value="ECO:0007669"/>
    <property type="project" value="TreeGrafter"/>
</dbReference>
<protein>
    <submittedName>
        <fullName evidence="6">DNA-binding transcriptional dual regulator Crp</fullName>
    </submittedName>
</protein>
<keyword evidence="1" id="KW-0805">Transcription regulation</keyword>
<dbReference type="Pfam" id="PF00027">
    <property type="entry name" value="cNMP_binding"/>
    <property type="match status" value="1"/>
</dbReference>
<evidence type="ECO:0000259" key="5">
    <source>
        <dbReference type="PROSITE" id="PS51063"/>
    </source>
</evidence>
<dbReference type="InterPro" id="IPR014710">
    <property type="entry name" value="RmlC-like_jellyroll"/>
</dbReference>
<dbReference type="Gene3D" id="1.10.10.10">
    <property type="entry name" value="Winged helix-like DNA-binding domain superfamily/Winged helix DNA-binding domain"/>
    <property type="match status" value="1"/>
</dbReference>
<dbReference type="PROSITE" id="PS50042">
    <property type="entry name" value="CNMP_BINDING_3"/>
    <property type="match status" value="1"/>
</dbReference>
<dbReference type="PRINTS" id="PR00034">
    <property type="entry name" value="HTHCRP"/>
</dbReference>
<evidence type="ECO:0000256" key="1">
    <source>
        <dbReference type="ARBA" id="ARBA00023015"/>
    </source>
</evidence>
<dbReference type="RefSeq" id="WP_096427101.1">
    <property type="nucleotide sequence ID" value="NZ_AP015030.1"/>
</dbReference>
<dbReference type="PROSITE" id="PS51063">
    <property type="entry name" value="HTH_CRP_2"/>
    <property type="match status" value="1"/>
</dbReference>
<dbReference type="InterPro" id="IPR036388">
    <property type="entry name" value="WH-like_DNA-bd_sf"/>
</dbReference>
<evidence type="ECO:0000313" key="7">
    <source>
        <dbReference type="Proteomes" id="UP000218731"/>
    </source>
</evidence>